<dbReference type="EMBL" id="JANUGW010000002">
    <property type="protein sequence ID" value="MCS0580735.1"/>
    <property type="molecule type" value="Genomic_DNA"/>
</dbReference>
<name>A0ABT1ZLE8_9BURK</name>
<accession>A0ABT1ZLE8</accession>
<protein>
    <submittedName>
        <fullName evidence="1">Uncharacterized protein</fullName>
    </submittedName>
</protein>
<reference evidence="1 2" key="1">
    <citation type="submission" date="2022-08" db="EMBL/GenBank/DDBJ databases">
        <title>Reclassification of Massilia species as members of the genera Telluria, Duganella, Pseudoduganella, Mokoshia gen. nov. and Zemynaea gen. nov. using orthogonal and non-orthogonal genome-based approaches.</title>
        <authorList>
            <person name="Bowman J.P."/>
        </authorList>
    </citation>
    <scope>NUCLEOTIDE SEQUENCE [LARGE SCALE GENOMIC DNA]</scope>
    <source>
        <strain evidence="1 2">JCM 31316</strain>
    </source>
</reference>
<keyword evidence="2" id="KW-1185">Reference proteome</keyword>
<comment type="caution">
    <text evidence="1">The sequence shown here is derived from an EMBL/GenBank/DDBJ whole genome shotgun (WGS) entry which is preliminary data.</text>
</comment>
<dbReference type="RefSeq" id="WP_258815386.1">
    <property type="nucleotide sequence ID" value="NZ_JANUGW010000002.1"/>
</dbReference>
<sequence length="118" mass="12592">MLTFVKGYIRQTAAALHERIRMPYPLRSGLRPGRHKLYRNVPAINFWFDNGIVAPALPIRTPFKTGATMTRKHFAAGLLISALLTGCSGGGGGGGAADTPARSSATTYAFVRPKPGAH</sequence>
<gene>
    <name evidence="1" type="ORF">NX784_03935</name>
</gene>
<dbReference type="Proteomes" id="UP001204151">
    <property type="component" value="Unassembled WGS sequence"/>
</dbReference>
<evidence type="ECO:0000313" key="1">
    <source>
        <dbReference type="EMBL" id="MCS0580735.1"/>
    </source>
</evidence>
<organism evidence="1 2">
    <name type="scientific">Massilia pinisoli</name>
    <dbReference type="NCBI Taxonomy" id="1772194"/>
    <lineage>
        <taxon>Bacteria</taxon>
        <taxon>Pseudomonadati</taxon>
        <taxon>Pseudomonadota</taxon>
        <taxon>Betaproteobacteria</taxon>
        <taxon>Burkholderiales</taxon>
        <taxon>Oxalobacteraceae</taxon>
        <taxon>Telluria group</taxon>
        <taxon>Massilia</taxon>
    </lineage>
</organism>
<evidence type="ECO:0000313" key="2">
    <source>
        <dbReference type="Proteomes" id="UP001204151"/>
    </source>
</evidence>
<proteinExistence type="predicted"/>